<sequence length="32" mass="3933">MCRKIISFYVKVEYLIYILKNDNILMTISLFF</sequence>
<name>A0A8S5TAE1_9CAUD</name>
<reference evidence="1" key="1">
    <citation type="journal article" date="2021" name="Proc. Natl. Acad. Sci. U.S.A.">
        <title>A Catalog of Tens of Thousands of Viruses from Human Metagenomes Reveals Hidden Associations with Chronic Diseases.</title>
        <authorList>
            <person name="Tisza M.J."/>
            <person name="Buck C.B."/>
        </authorList>
    </citation>
    <scope>NUCLEOTIDE SEQUENCE</scope>
    <source>
        <strain evidence="1">CtGz830</strain>
    </source>
</reference>
<accession>A0A8S5TAE1</accession>
<evidence type="ECO:0000313" key="1">
    <source>
        <dbReference type="EMBL" id="DAF59995.1"/>
    </source>
</evidence>
<organism evidence="1">
    <name type="scientific">Siphoviridae sp. ctGz830</name>
    <dbReference type="NCBI Taxonomy" id="2827825"/>
    <lineage>
        <taxon>Viruses</taxon>
        <taxon>Duplodnaviria</taxon>
        <taxon>Heunggongvirae</taxon>
        <taxon>Uroviricota</taxon>
        <taxon>Caudoviricetes</taxon>
    </lineage>
</organism>
<protein>
    <submittedName>
        <fullName evidence="1">Uncharacterized protein</fullName>
    </submittedName>
</protein>
<proteinExistence type="predicted"/>
<dbReference type="EMBL" id="BK032780">
    <property type="protein sequence ID" value="DAF59995.1"/>
    <property type="molecule type" value="Genomic_DNA"/>
</dbReference>